<dbReference type="AlphaFoldDB" id="A0AAJ1VAU6"/>
<protein>
    <submittedName>
        <fullName evidence="1">Uncharacterized protein</fullName>
    </submittedName>
</protein>
<comment type="caution">
    <text evidence="1">The sequence shown here is derived from an EMBL/GenBank/DDBJ whole genome shotgun (WGS) entry which is preliminary data.</text>
</comment>
<evidence type="ECO:0000313" key="1">
    <source>
        <dbReference type="EMBL" id="MDM5282900.1"/>
    </source>
</evidence>
<proteinExistence type="predicted"/>
<dbReference type="Gene3D" id="2.60.40.3830">
    <property type="match status" value="1"/>
</dbReference>
<reference evidence="1" key="1">
    <citation type="submission" date="2023-06" db="EMBL/GenBank/DDBJ databases">
        <title>Comparative genomics of Bacillaceae isolates and their secondary metabolite potential.</title>
        <authorList>
            <person name="Song L."/>
            <person name="Nielsen L.J."/>
            <person name="Mohite O."/>
            <person name="Xu X."/>
            <person name="Weber T."/>
            <person name="Kovacs A.T."/>
        </authorList>
    </citation>
    <scope>NUCLEOTIDE SEQUENCE</scope>
    <source>
        <strain evidence="1">G1S1</strain>
    </source>
</reference>
<dbReference type="Proteomes" id="UP001238973">
    <property type="component" value="Unassembled WGS sequence"/>
</dbReference>
<sequence length="72" mass="8532">MDKEIKLEWLFWTMDEQLPLGELKVKAVHESGKRTISKGEIVKKETQEKETQEFQKIIHQSQLVIIKVLKKI</sequence>
<organism evidence="1 2">
    <name type="scientific">Peribacillus frigoritolerans</name>
    <dbReference type="NCBI Taxonomy" id="450367"/>
    <lineage>
        <taxon>Bacteria</taxon>
        <taxon>Bacillati</taxon>
        <taxon>Bacillota</taxon>
        <taxon>Bacilli</taxon>
        <taxon>Bacillales</taxon>
        <taxon>Bacillaceae</taxon>
        <taxon>Peribacillus</taxon>
    </lineage>
</organism>
<gene>
    <name evidence="1" type="ORF">QUF85_06255</name>
</gene>
<accession>A0AAJ1VAU6</accession>
<evidence type="ECO:0000313" key="2">
    <source>
        <dbReference type="Proteomes" id="UP001238973"/>
    </source>
</evidence>
<dbReference type="EMBL" id="JAUCFI010000003">
    <property type="protein sequence ID" value="MDM5282900.1"/>
    <property type="molecule type" value="Genomic_DNA"/>
</dbReference>
<dbReference type="RefSeq" id="WP_289349182.1">
    <property type="nucleotide sequence ID" value="NZ_JAUCFI010000003.1"/>
</dbReference>
<name>A0AAJ1VAU6_9BACI</name>